<comment type="caution">
    <text evidence="2">The sequence shown here is derived from an EMBL/GenBank/DDBJ whole genome shotgun (WGS) entry which is preliminary data.</text>
</comment>
<dbReference type="AlphaFoldDB" id="A0A9Q1KZ05"/>
<protein>
    <submittedName>
        <fullName evidence="2">Uncharacterized protein</fullName>
    </submittedName>
</protein>
<feature type="region of interest" description="Disordered" evidence="1">
    <location>
        <begin position="223"/>
        <end position="249"/>
    </location>
</feature>
<evidence type="ECO:0000256" key="1">
    <source>
        <dbReference type="SAM" id="MobiDB-lite"/>
    </source>
</evidence>
<feature type="region of interest" description="Disordered" evidence="1">
    <location>
        <begin position="70"/>
        <end position="112"/>
    </location>
</feature>
<gene>
    <name evidence="2" type="ORF">Cgig2_017879</name>
</gene>
<evidence type="ECO:0000313" key="2">
    <source>
        <dbReference type="EMBL" id="KAJ8451488.1"/>
    </source>
</evidence>
<evidence type="ECO:0000313" key="3">
    <source>
        <dbReference type="Proteomes" id="UP001153076"/>
    </source>
</evidence>
<accession>A0A9Q1KZ05</accession>
<dbReference type="EMBL" id="JAKOGI010000009">
    <property type="protein sequence ID" value="KAJ8451488.1"/>
    <property type="molecule type" value="Genomic_DNA"/>
</dbReference>
<proteinExistence type="predicted"/>
<sequence>MGELVTYHFSWDRCGIAFPPSPLPKDFQALCPGFELAMAEQAAEHYELPELPQSWIWLFGDRIYETRFRPKGGLGENAGAGRQEESSGRGATDEDAAPGKRPPLGATSSRRRTVVANVGREASVSVSFVSMAFPLIHNMREVANYVGETFIWHSRSASRPPRPLPEDFHAIFYAMLLGVAHEYTAESMKSLLVGLRWSTFEVWLDCMDCVIRRAQLYRPADEVEVQGARDGQEEGSGLAGPPALSSDEE</sequence>
<dbReference type="Proteomes" id="UP001153076">
    <property type="component" value="Unassembled WGS sequence"/>
</dbReference>
<name>A0A9Q1KZ05_9CARY</name>
<keyword evidence="3" id="KW-1185">Reference proteome</keyword>
<organism evidence="2 3">
    <name type="scientific">Carnegiea gigantea</name>
    <dbReference type="NCBI Taxonomy" id="171969"/>
    <lineage>
        <taxon>Eukaryota</taxon>
        <taxon>Viridiplantae</taxon>
        <taxon>Streptophyta</taxon>
        <taxon>Embryophyta</taxon>
        <taxon>Tracheophyta</taxon>
        <taxon>Spermatophyta</taxon>
        <taxon>Magnoliopsida</taxon>
        <taxon>eudicotyledons</taxon>
        <taxon>Gunneridae</taxon>
        <taxon>Pentapetalae</taxon>
        <taxon>Caryophyllales</taxon>
        <taxon>Cactineae</taxon>
        <taxon>Cactaceae</taxon>
        <taxon>Cactoideae</taxon>
        <taxon>Echinocereeae</taxon>
        <taxon>Carnegiea</taxon>
    </lineage>
</organism>
<reference evidence="2" key="1">
    <citation type="submission" date="2022-04" db="EMBL/GenBank/DDBJ databases">
        <title>Carnegiea gigantea Genome sequencing and assembly v2.</title>
        <authorList>
            <person name="Copetti D."/>
            <person name="Sanderson M.J."/>
            <person name="Burquez A."/>
            <person name="Wojciechowski M.F."/>
        </authorList>
    </citation>
    <scope>NUCLEOTIDE SEQUENCE</scope>
    <source>
        <strain evidence="2">SGP5-SGP5p</strain>
        <tissue evidence="2">Aerial part</tissue>
    </source>
</reference>